<keyword evidence="2" id="KW-1185">Reference proteome</keyword>
<dbReference type="EMBL" id="MU276437">
    <property type="protein sequence ID" value="KAI0038686.1"/>
    <property type="molecule type" value="Genomic_DNA"/>
</dbReference>
<protein>
    <submittedName>
        <fullName evidence="1">Uncharacterized protein</fullName>
    </submittedName>
</protein>
<sequence length="487" mass="53643">MSSSSNPTPAEQSNAAQPVARLPADILYEAFGLLSYYSFELDVTISLREHRRRLRDGYLGWVAITRVCRSWRNVAINSPTLWSYVIVPCPLGQGWAQRYIDRAQSAPLTIWQMSWSPSLAPPVTFEFIEQNLSRLERLCATEEELLTLHAPAPQLRYLRIRCSTPTLSPFILGGATNVPNLRHLHVSDAAPWSSPILTGLVILEVSLALTGPMEDHAGILDALRAMPRLVDLTLSIPRAVTIPPGVVVLDALRRLFLHTNPIIAGEVLGHFELNRDVRIECRLGPINGADGPARIAQTKAFMEATTICVDRPVNSIHHIGRSGDGELVAQHSGAIRDASALSLRFSSDAIMIAPALGRLSVNLQELEMYGDTRGAAWLPALVNAPLRRLTVDRAAARNLWEASPLLLPGLNVLRIAHVDFQEEANARALGLYLEQRAAAGYRLREIWFVEGSRACVGLLLAAELLRTEDDAHRSTAISVEIKLHCVR</sequence>
<evidence type="ECO:0000313" key="1">
    <source>
        <dbReference type="EMBL" id="KAI0038686.1"/>
    </source>
</evidence>
<evidence type="ECO:0000313" key="2">
    <source>
        <dbReference type="Proteomes" id="UP000814033"/>
    </source>
</evidence>
<organism evidence="1 2">
    <name type="scientific">Auriscalpium vulgare</name>
    <dbReference type="NCBI Taxonomy" id="40419"/>
    <lineage>
        <taxon>Eukaryota</taxon>
        <taxon>Fungi</taxon>
        <taxon>Dikarya</taxon>
        <taxon>Basidiomycota</taxon>
        <taxon>Agaricomycotina</taxon>
        <taxon>Agaricomycetes</taxon>
        <taxon>Russulales</taxon>
        <taxon>Auriscalpiaceae</taxon>
        <taxon>Auriscalpium</taxon>
    </lineage>
</organism>
<reference evidence="1" key="1">
    <citation type="submission" date="2021-02" db="EMBL/GenBank/DDBJ databases">
        <authorList>
            <consortium name="DOE Joint Genome Institute"/>
            <person name="Ahrendt S."/>
            <person name="Looney B.P."/>
            <person name="Miyauchi S."/>
            <person name="Morin E."/>
            <person name="Drula E."/>
            <person name="Courty P.E."/>
            <person name="Chicoki N."/>
            <person name="Fauchery L."/>
            <person name="Kohler A."/>
            <person name="Kuo A."/>
            <person name="Labutti K."/>
            <person name="Pangilinan J."/>
            <person name="Lipzen A."/>
            <person name="Riley R."/>
            <person name="Andreopoulos W."/>
            <person name="He G."/>
            <person name="Johnson J."/>
            <person name="Barry K.W."/>
            <person name="Grigoriev I.V."/>
            <person name="Nagy L."/>
            <person name="Hibbett D."/>
            <person name="Henrissat B."/>
            <person name="Matheny P.B."/>
            <person name="Labbe J."/>
            <person name="Martin F."/>
        </authorList>
    </citation>
    <scope>NUCLEOTIDE SEQUENCE</scope>
    <source>
        <strain evidence="1">FP105234-sp</strain>
    </source>
</reference>
<reference evidence="1" key="2">
    <citation type="journal article" date="2022" name="New Phytol.">
        <title>Evolutionary transition to the ectomycorrhizal habit in the genomes of a hyperdiverse lineage of mushroom-forming fungi.</title>
        <authorList>
            <person name="Looney B."/>
            <person name="Miyauchi S."/>
            <person name="Morin E."/>
            <person name="Drula E."/>
            <person name="Courty P.E."/>
            <person name="Kohler A."/>
            <person name="Kuo A."/>
            <person name="LaButti K."/>
            <person name="Pangilinan J."/>
            <person name="Lipzen A."/>
            <person name="Riley R."/>
            <person name="Andreopoulos W."/>
            <person name="He G."/>
            <person name="Johnson J."/>
            <person name="Nolan M."/>
            <person name="Tritt A."/>
            <person name="Barry K.W."/>
            <person name="Grigoriev I.V."/>
            <person name="Nagy L.G."/>
            <person name="Hibbett D."/>
            <person name="Henrissat B."/>
            <person name="Matheny P.B."/>
            <person name="Labbe J."/>
            <person name="Martin F.M."/>
        </authorList>
    </citation>
    <scope>NUCLEOTIDE SEQUENCE</scope>
    <source>
        <strain evidence="1">FP105234-sp</strain>
    </source>
</reference>
<dbReference type="Proteomes" id="UP000814033">
    <property type="component" value="Unassembled WGS sequence"/>
</dbReference>
<accession>A0ACB8R548</accession>
<gene>
    <name evidence="1" type="ORF">FA95DRAFT_1613193</name>
</gene>
<comment type="caution">
    <text evidence="1">The sequence shown here is derived from an EMBL/GenBank/DDBJ whole genome shotgun (WGS) entry which is preliminary data.</text>
</comment>
<proteinExistence type="predicted"/>
<name>A0ACB8R548_9AGAM</name>